<name>A0A9W6H4Q8_9MICO</name>
<reference evidence="1" key="2">
    <citation type="submission" date="2023-01" db="EMBL/GenBank/DDBJ databases">
        <authorList>
            <person name="Sun Q."/>
            <person name="Evtushenko L."/>
        </authorList>
    </citation>
    <scope>NUCLEOTIDE SEQUENCE</scope>
    <source>
        <strain evidence="1">VKM Ac-1020</strain>
    </source>
</reference>
<dbReference type="AlphaFoldDB" id="A0A9W6H4Q8"/>
<organism evidence="1 2">
    <name type="scientific">Microbacterium barkeri</name>
    <dbReference type="NCBI Taxonomy" id="33917"/>
    <lineage>
        <taxon>Bacteria</taxon>
        <taxon>Bacillati</taxon>
        <taxon>Actinomycetota</taxon>
        <taxon>Actinomycetes</taxon>
        <taxon>Micrococcales</taxon>
        <taxon>Microbacteriaceae</taxon>
        <taxon>Microbacterium</taxon>
    </lineage>
</organism>
<reference evidence="1" key="1">
    <citation type="journal article" date="2014" name="Int. J. Syst. Evol. Microbiol.">
        <title>Complete genome sequence of Corynebacterium casei LMG S-19264T (=DSM 44701T), isolated from a smear-ripened cheese.</title>
        <authorList>
            <consortium name="US DOE Joint Genome Institute (JGI-PGF)"/>
            <person name="Walter F."/>
            <person name="Albersmeier A."/>
            <person name="Kalinowski J."/>
            <person name="Ruckert C."/>
        </authorList>
    </citation>
    <scope>NUCLEOTIDE SEQUENCE</scope>
    <source>
        <strain evidence="1">VKM Ac-1020</strain>
    </source>
</reference>
<dbReference type="EMBL" id="BSEJ01000010">
    <property type="protein sequence ID" value="GLJ62048.1"/>
    <property type="molecule type" value="Genomic_DNA"/>
</dbReference>
<comment type="caution">
    <text evidence="1">The sequence shown here is derived from an EMBL/GenBank/DDBJ whole genome shotgun (WGS) entry which is preliminary data.</text>
</comment>
<evidence type="ECO:0000313" key="1">
    <source>
        <dbReference type="EMBL" id="GLJ62048.1"/>
    </source>
</evidence>
<proteinExistence type="predicted"/>
<gene>
    <name evidence="1" type="ORF">GCM10017576_21780</name>
</gene>
<accession>A0A9W6H4Q8</accession>
<keyword evidence="2" id="KW-1185">Reference proteome</keyword>
<evidence type="ECO:0000313" key="2">
    <source>
        <dbReference type="Proteomes" id="UP001142462"/>
    </source>
</evidence>
<protein>
    <submittedName>
        <fullName evidence="1">Uncharacterized protein</fullName>
    </submittedName>
</protein>
<dbReference type="RefSeq" id="WP_271173745.1">
    <property type="nucleotide sequence ID" value="NZ_BSEJ01000010.1"/>
</dbReference>
<sequence length="118" mass="12623">MLYGAWKNGGAHIFSVVKTENGVRLVGGQVADADVSSYLDGMHFGPELPATHKSWADVVTDQNEALERGRMQFLQELADASTNRPGLNRIGVGGLMLTEEEQERIAGIVERGPGSGGQ</sequence>
<dbReference type="Proteomes" id="UP001142462">
    <property type="component" value="Unassembled WGS sequence"/>
</dbReference>